<proteinExistence type="predicted"/>
<protein>
    <recommendedName>
        <fullName evidence="4">Endonuclease/exonuclease/phosphatase domain-containing protein</fullName>
    </recommendedName>
</protein>
<dbReference type="OrthoDB" id="1001815at2759"/>
<dbReference type="InterPro" id="IPR036691">
    <property type="entry name" value="Endo/exonu/phosph_ase_sf"/>
</dbReference>
<dbReference type="SUPFAM" id="SSF56219">
    <property type="entry name" value="DNase I-like"/>
    <property type="match status" value="1"/>
</dbReference>
<sequence>MNALAWNCRGVGNASTVRELVCFSQRLQLKLIFLCETRQDKEKVRGCLRNRLGLSGFAGVDSVGTSGGLALF</sequence>
<evidence type="ECO:0000313" key="3">
    <source>
        <dbReference type="Proteomes" id="UP000008810"/>
    </source>
</evidence>
<dbReference type="Gramene" id="PNT76120">
    <property type="protein sequence ID" value="PNT76120"/>
    <property type="gene ID" value="BRADI_1g44363v3"/>
</dbReference>
<reference evidence="2" key="3">
    <citation type="submission" date="2018-08" db="UniProtKB">
        <authorList>
            <consortium name="EnsemblPlants"/>
        </authorList>
    </citation>
    <scope>IDENTIFICATION</scope>
    <source>
        <strain evidence="2">cv. Bd21</strain>
    </source>
</reference>
<reference evidence="1 2" key="1">
    <citation type="journal article" date="2010" name="Nature">
        <title>Genome sequencing and analysis of the model grass Brachypodium distachyon.</title>
        <authorList>
            <consortium name="International Brachypodium Initiative"/>
        </authorList>
    </citation>
    <scope>NUCLEOTIDE SEQUENCE [LARGE SCALE GENOMIC DNA]</scope>
    <source>
        <strain evidence="1 2">Bd21</strain>
    </source>
</reference>
<organism evidence="1">
    <name type="scientific">Brachypodium distachyon</name>
    <name type="common">Purple false brome</name>
    <name type="synonym">Trachynia distachya</name>
    <dbReference type="NCBI Taxonomy" id="15368"/>
    <lineage>
        <taxon>Eukaryota</taxon>
        <taxon>Viridiplantae</taxon>
        <taxon>Streptophyta</taxon>
        <taxon>Embryophyta</taxon>
        <taxon>Tracheophyta</taxon>
        <taxon>Spermatophyta</taxon>
        <taxon>Magnoliopsida</taxon>
        <taxon>Liliopsida</taxon>
        <taxon>Poales</taxon>
        <taxon>Poaceae</taxon>
        <taxon>BOP clade</taxon>
        <taxon>Pooideae</taxon>
        <taxon>Stipodae</taxon>
        <taxon>Brachypodieae</taxon>
        <taxon>Brachypodium</taxon>
    </lineage>
</organism>
<dbReference type="InParanoid" id="A0A2K2DPC3"/>
<evidence type="ECO:0008006" key="4">
    <source>
        <dbReference type="Google" id="ProtNLM"/>
    </source>
</evidence>
<accession>A0A2K2DPC3</accession>
<dbReference type="EMBL" id="CM000880">
    <property type="protein sequence ID" value="PNT76120.1"/>
    <property type="molecule type" value="Genomic_DNA"/>
</dbReference>
<evidence type="ECO:0000313" key="1">
    <source>
        <dbReference type="EMBL" id="PNT76120.1"/>
    </source>
</evidence>
<reference evidence="1" key="2">
    <citation type="submission" date="2017-06" db="EMBL/GenBank/DDBJ databases">
        <title>WGS assembly of Brachypodium distachyon.</title>
        <authorList>
            <consortium name="The International Brachypodium Initiative"/>
            <person name="Lucas S."/>
            <person name="Harmon-Smith M."/>
            <person name="Lail K."/>
            <person name="Tice H."/>
            <person name="Grimwood J."/>
            <person name="Bruce D."/>
            <person name="Barry K."/>
            <person name="Shu S."/>
            <person name="Lindquist E."/>
            <person name="Wang M."/>
            <person name="Pitluck S."/>
            <person name="Vogel J.P."/>
            <person name="Garvin D.F."/>
            <person name="Mockler T.C."/>
            <person name="Schmutz J."/>
            <person name="Rokhsar D."/>
            <person name="Bevan M.W."/>
        </authorList>
    </citation>
    <scope>NUCLEOTIDE SEQUENCE</scope>
    <source>
        <strain evidence="1">Bd21</strain>
    </source>
</reference>
<evidence type="ECO:0000313" key="2">
    <source>
        <dbReference type="EnsemblPlants" id="PNT76120"/>
    </source>
</evidence>
<dbReference type="AlphaFoldDB" id="A0A2K2DPC3"/>
<keyword evidence="3" id="KW-1185">Reference proteome</keyword>
<gene>
    <name evidence="1" type="ORF">BRADI_1g44363v3</name>
</gene>
<name>A0A2K2DPC3_BRADI</name>
<dbReference type="Proteomes" id="UP000008810">
    <property type="component" value="Chromosome 1"/>
</dbReference>
<dbReference type="EnsemblPlants" id="PNT76120">
    <property type="protein sequence ID" value="PNT76120"/>
    <property type="gene ID" value="BRADI_1g44363v3"/>
</dbReference>